<dbReference type="AlphaFoldDB" id="M2ZTA0"/>
<feature type="compositionally biased region" description="Polar residues" evidence="2">
    <location>
        <begin position="365"/>
        <end position="389"/>
    </location>
</feature>
<dbReference type="HOGENOM" id="CLU_608551_0_0_1"/>
<evidence type="ECO:0000256" key="1">
    <source>
        <dbReference type="SAM" id="Coils"/>
    </source>
</evidence>
<accession>M2ZTA0</accession>
<evidence type="ECO:0000256" key="2">
    <source>
        <dbReference type="SAM" id="MobiDB-lite"/>
    </source>
</evidence>
<proteinExistence type="predicted"/>
<dbReference type="VEuPathDB" id="FungiDB:MYCFIDRAFT_215620"/>
<feature type="region of interest" description="Disordered" evidence="2">
    <location>
        <begin position="1"/>
        <end position="72"/>
    </location>
</feature>
<dbReference type="OrthoDB" id="5377009at2759"/>
<name>M2ZTA0_PSEFD</name>
<organism evidence="3 4">
    <name type="scientific">Pseudocercospora fijiensis (strain CIRAD86)</name>
    <name type="common">Black leaf streak disease fungus</name>
    <name type="synonym">Mycosphaerella fijiensis</name>
    <dbReference type="NCBI Taxonomy" id="383855"/>
    <lineage>
        <taxon>Eukaryota</taxon>
        <taxon>Fungi</taxon>
        <taxon>Dikarya</taxon>
        <taxon>Ascomycota</taxon>
        <taxon>Pezizomycotina</taxon>
        <taxon>Dothideomycetes</taxon>
        <taxon>Dothideomycetidae</taxon>
        <taxon>Mycosphaerellales</taxon>
        <taxon>Mycosphaerellaceae</taxon>
        <taxon>Pseudocercospora</taxon>
    </lineage>
</organism>
<feature type="region of interest" description="Disordered" evidence="2">
    <location>
        <begin position="349"/>
        <end position="432"/>
    </location>
</feature>
<feature type="compositionally biased region" description="Basic and acidic residues" evidence="2">
    <location>
        <begin position="48"/>
        <end position="57"/>
    </location>
</feature>
<protein>
    <submittedName>
        <fullName evidence="3">Uncharacterized protein</fullName>
    </submittedName>
</protein>
<dbReference type="EMBL" id="KB446559">
    <property type="protein sequence ID" value="EME82239.1"/>
    <property type="molecule type" value="Genomic_DNA"/>
</dbReference>
<feature type="coiled-coil region" evidence="1">
    <location>
        <begin position="279"/>
        <end position="334"/>
    </location>
</feature>
<dbReference type="Proteomes" id="UP000016932">
    <property type="component" value="Unassembled WGS sequence"/>
</dbReference>
<keyword evidence="1" id="KW-0175">Coiled coil</keyword>
<reference evidence="3 4" key="1">
    <citation type="journal article" date="2012" name="PLoS Pathog.">
        <title>Diverse lifestyles and strategies of plant pathogenesis encoded in the genomes of eighteen Dothideomycetes fungi.</title>
        <authorList>
            <person name="Ohm R.A."/>
            <person name="Feau N."/>
            <person name="Henrissat B."/>
            <person name="Schoch C.L."/>
            <person name="Horwitz B.A."/>
            <person name="Barry K.W."/>
            <person name="Condon B.J."/>
            <person name="Copeland A.C."/>
            <person name="Dhillon B."/>
            <person name="Glaser F."/>
            <person name="Hesse C.N."/>
            <person name="Kosti I."/>
            <person name="LaButti K."/>
            <person name="Lindquist E.A."/>
            <person name="Lucas S."/>
            <person name="Salamov A.A."/>
            <person name="Bradshaw R.E."/>
            <person name="Ciuffetti L."/>
            <person name="Hamelin R.C."/>
            <person name="Kema G.H.J."/>
            <person name="Lawrence C."/>
            <person name="Scott J.A."/>
            <person name="Spatafora J.W."/>
            <person name="Turgeon B.G."/>
            <person name="de Wit P.J.G.M."/>
            <person name="Zhong S."/>
            <person name="Goodwin S.B."/>
            <person name="Grigoriev I.V."/>
        </authorList>
    </citation>
    <scope>NUCLEOTIDE SEQUENCE [LARGE SCALE GENOMIC DNA]</scope>
    <source>
        <strain evidence="3 4">CIRAD86</strain>
    </source>
</reference>
<feature type="compositionally biased region" description="Low complexity" evidence="2">
    <location>
        <begin position="395"/>
        <end position="407"/>
    </location>
</feature>
<dbReference type="eggNOG" id="ENOG502SCZX">
    <property type="taxonomic scope" value="Eukaryota"/>
</dbReference>
<evidence type="ECO:0000313" key="3">
    <source>
        <dbReference type="EMBL" id="EME82239.1"/>
    </source>
</evidence>
<dbReference type="RefSeq" id="XP_007927642.1">
    <property type="nucleotide sequence ID" value="XM_007929451.1"/>
</dbReference>
<keyword evidence="4" id="KW-1185">Reference proteome</keyword>
<sequence>MRAPMPYPHHDPFQGGAHPPSSTAYHGAEGNLHPTPTVRFNNPPFEDIPLHDRDRTRTSPVREGLGSRLLPSLSNAQPTAAAIQRSASILHGRARSWAAYVPKLNTNTITSPEKQESLPKPRPQSKIFGDLFNGESAPVQLGVPTSPTKEKEGTDFVMEYQPGNFTERPIDGRVRRHSTAKTPTPTPTTPPVTAANRKTSWFTRKPTLPAPAPAPAAAKVEDEMLNLNIHACLFPHGPADPLSPHAFNDLLRNATDLLQRLQAAYKEKLDYIASIQPEVDAQKEEVDEARTRSHHLKMQLEDIGRKAEEQRQVNEELLIQLSQEKVKLQEAQEQAKTIRLVRRETAETEFDTDVDEMPHRRKRNSGGNASDSGFESDADTSSLFSSNIDHTIPAQYQQQQQQQQQQQRLVVTLDHQSQPQVRYASSRDSRMSQQSTAYSAINHNDSTLTAWTTVERLRNENRHLRTQMEEMQCNLQSCIDLVSGATRS</sequence>
<evidence type="ECO:0000313" key="4">
    <source>
        <dbReference type="Proteomes" id="UP000016932"/>
    </source>
</evidence>
<gene>
    <name evidence="3" type="ORF">MYCFIDRAFT_215620</name>
</gene>
<dbReference type="GeneID" id="19338197"/>
<dbReference type="KEGG" id="pfj:MYCFIDRAFT_215620"/>
<feature type="region of interest" description="Disordered" evidence="2">
    <location>
        <begin position="131"/>
        <end position="151"/>
    </location>
</feature>